<dbReference type="SUPFAM" id="SSF103088">
    <property type="entry name" value="OmpA-like"/>
    <property type="match status" value="1"/>
</dbReference>
<dbReference type="InterPro" id="IPR050330">
    <property type="entry name" value="Bact_OuterMem_StrucFunc"/>
</dbReference>
<dbReference type="CDD" id="cd07185">
    <property type="entry name" value="OmpA_C-like"/>
    <property type="match status" value="1"/>
</dbReference>
<sequence length="310" mass="33691">MKNLTVQMAAYTLLATALATSAVAEDIAGSADHPLIGRFEGSHILAYDYRDFDEYAFPNAPAKKRDPENAKSIEGVVTRIAYTLEGDQSLAEVARNFELGLTQNGFEILFECKTKECGGGNFAYALDTFPLPKMVVDPFNFRYLGARRSSDGGETYASVVISADTNRNIRTQVTVVELDNLAFQMVDAKAMQEAFAEKGSITLYGIYFDTDKADIKPESAPTLEEMAKFLKTAPDLSVVIVGHTDNQGAMDYNLNLSQRRAQAVVDALSATYGIGADRLVAAGAGFLAPVAPNDSEDGRAQNRRVEMIPR</sequence>
<feature type="signal peptide" evidence="5">
    <location>
        <begin position="1"/>
        <end position="24"/>
    </location>
</feature>
<protein>
    <submittedName>
        <fullName evidence="7">OmpA family protein</fullName>
    </submittedName>
</protein>
<accession>A0A9X3ZGB2</accession>
<evidence type="ECO:0000256" key="4">
    <source>
        <dbReference type="PROSITE-ProRule" id="PRU00473"/>
    </source>
</evidence>
<feature type="domain" description="OmpA-like" evidence="6">
    <location>
        <begin position="195"/>
        <end position="310"/>
    </location>
</feature>
<comment type="subcellular location">
    <subcellularLocation>
        <location evidence="1">Cell outer membrane</location>
    </subcellularLocation>
</comment>
<evidence type="ECO:0000313" key="7">
    <source>
        <dbReference type="EMBL" id="MDA5397839.1"/>
    </source>
</evidence>
<name>A0A9X3ZGB2_9HYPH</name>
<dbReference type="InterPro" id="IPR006665">
    <property type="entry name" value="OmpA-like"/>
</dbReference>
<dbReference type="Pfam" id="PF00691">
    <property type="entry name" value="OmpA"/>
    <property type="match status" value="1"/>
</dbReference>
<evidence type="ECO:0000256" key="3">
    <source>
        <dbReference type="ARBA" id="ARBA00023237"/>
    </source>
</evidence>
<reference evidence="7" key="1">
    <citation type="submission" date="2022-11" db="EMBL/GenBank/DDBJ databases">
        <title>Draft genome sequence of Hoeflea poritis E7-10 and Hoeflea prorocentri PM5-8, separated from scleractinian coral Porites lutea and marine dinoflagellate.</title>
        <authorList>
            <person name="Zhang G."/>
            <person name="Wei Q."/>
            <person name="Cai L."/>
        </authorList>
    </citation>
    <scope>NUCLEOTIDE SEQUENCE</scope>
    <source>
        <strain evidence="7">PM5-8</strain>
    </source>
</reference>
<keyword evidence="8" id="KW-1185">Reference proteome</keyword>
<feature type="chain" id="PRO_5040890610" evidence="5">
    <location>
        <begin position="25"/>
        <end position="310"/>
    </location>
</feature>
<dbReference type="PRINTS" id="PR01021">
    <property type="entry name" value="OMPADOMAIN"/>
</dbReference>
<evidence type="ECO:0000256" key="2">
    <source>
        <dbReference type="ARBA" id="ARBA00023136"/>
    </source>
</evidence>
<dbReference type="PROSITE" id="PS51123">
    <property type="entry name" value="OMPA_2"/>
    <property type="match status" value="1"/>
</dbReference>
<dbReference type="GO" id="GO:0009279">
    <property type="term" value="C:cell outer membrane"/>
    <property type="evidence" value="ECO:0007669"/>
    <property type="project" value="UniProtKB-SubCell"/>
</dbReference>
<dbReference type="Proteomes" id="UP001151234">
    <property type="component" value="Unassembled WGS sequence"/>
</dbReference>
<evidence type="ECO:0000259" key="6">
    <source>
        <dbReference type="PROSITE" id="PS51123"/>
    </source>
</evidence>
<dbReference type="PANTHER" id="PTHR30329">
    <property type="entry name" value="STATOR ELEMENT OF FLAGELLAR MOTOR COMPLEX"/>
    <property type="match status" value="1"/>
</dbReference>
<keyword evidence="3" id="KW-0998">Cell outer membrane</keyword>
<dbReference type="InterPro" id="IPR006664">
    <property type="entry name" value="OMP_bac"/>
</dbReference>
<dbReference type="InterPro" id="IPR036737">
    <property type="entry name" value="OmpA-like_sf"/>
</dbReference>
<proteinExistence type="predicted"/>
<keyword evidence="2 4" id="KW-0472">Membrane</keyword>
<dbReference type="Gene3D" id="3.30.1330.60">
    <property type="entry name" value="OmpA-like domain"/>
    <property type="match status" value="1"/>
</dbReference>
<evidence type="ECO:0000256" key="1">
    <source>
        <dbReference type="ARBA" id="ARBA00004442"/>
    </source>
</evidence>
<evidence type="ECO:0000256" key="5">
    <source>
        <dbReference type="SAM" id="SignalP"/>
    </source>
</evidence>
<dbReference type="PANTHER" id="PTHR30329:SF21">
    <property type="entry name" value="LIPOPROTEIN YIAD-RELATED"/>
    <property type="match status" value="1"/>
</dbReference>
<comment type="caution">
    <text evidence="7">The sequence shown here is derived from an EMBL/GenBank/DDBJ whole genome shotgun (WGS) entry which is preliminary data.</text>
</comment>
<organism evidence="7 8">
    <name type="scientific">Hoeflea prorocentri</name>
    <dbReference type="NCBI Taxonomy" id="1922333"/>
    <lineage>
        <taxon>Bacteria</taxon>
        <taxon>Pseudomonadati</taxon>
        <taxon>Pseudomonadota</taxon>
        <taxon>Alphaproteobacteria</taxon>
        <taxon>Hyphomicrobiales</taxon>
        <taxon>Rhizobiaceae</taxon>
        <taxon>Hoeflea</taxon>
    </lineage>
</organism>
<dbReference type="AlphaFoldDB" id="A0A9X3ZGB2"/>
<gene>
    <name evidence="7" type="ORF">OQ273_04560</name>
</gene>
<evidence type="ECO:0000313" key="8">
    <source>
        <dbReference type="Proteomes" id="UP001151234"/>
    </source>
</evidence>
<dbReference type="RefSeq" id="WP_267989285.1">
    <property type="nucleotide sequence ID" value="NZ_JAPJZI010000001.1"/>
</dbReference>
<dbReference type="EMBL" id="JAPJZI010000001">
    <property type="protein sequence ID" value="MDA5397839.1"/>
    <property type="molecule type" value="Genomic_DNA"/>
</dbReference>
<keyword evidence="5" id="KW-0732">Signal</keyword>